<proteinExistence type="predicted"/>
<dbReference type="EC" id="5.2.1.8" evidence="5"/>
<dbReference type="Gene3D" id="1.10.8.1040">
    <property type="match status" value="1"/>
</dbReference>
<reference evidence="6" key="1">
    <citation type="journal article" date="2019" name="Int. J. Syst. Evol. Microbiol.">
        <title>The Global Catalogue of Microorganisms (GCM) 10K type strain sequencing project: providing services to taxonomists for standard genome sequencing and annotation.</title>
        <authorList>
            <consortium name="The Broad Institute Genomics Platform"/>
            <consortium name="The Broad Institute Genome Sequencing Center for Infectious Disease"/>
            <person name="Wu L."/>
            <person name="Ma J."/>
        </authorList>
    </citation>
    <scope>NUCLEOTIDE SEQUENCE [LARGE SCALE GENOMIC DNA]</scope>
    <source>
        <strain evidence="6">SHR3</strain>
    </source>
</reference>
<dbReference type="EMBL" id="JBHSOG010000014">
    <property type="protein sequence ID" value="MFC5768679.1"/>
    <property type="molecule type" value="Genomic_DNA"/>
</dbReference>
<accession>A0ABW1ANJ7</accession>
<dbReference type="SUPFAM" id="SSF109998">
    <property type="entry name" value="Triger factor/SurA peptide-binding domain-like"/>
    <property type="match status" value="1"/>
</dbReference>
<dbReference type="InterPro" id="IPR050280">
    <property type="entry name" value="OMP_Chaperone_SurA"/>
</dbReference>
<keyword evidence="5" id="KW-0413">Isomerase</keyword>
<dbReference type="PANTHER" id="PTHR47637:SF1">
    <property type="entry name" value="CHAPERONE SURA"/>
    <property type="match status" value="1"/>
</dbReference>
<evidence type="ECO:0000313" key="5">
    <source>
        <dbReference type="EMBL" id="MFC5768679.1"/>
    </source>
</evidence>
<evidence type="ECO:0000313" key="6">
    <source>
        <dbReference type="Proteomes" id="UP001595974"/>
    </source>
</evidence>
<evidence type="ECO:0000259" key="4">
    <source>
        <dbReference type="Pfam" id="PF13145"/>
    </source>
</evidence>
<sequence>MLRFSRPAPLIALAVAAVLAGCGGDSDKKPASQVAAKVNKGEISVHQINGMLASAGNIPAAQVKQAGAAALERLIDQELLVQKANDRKLDRDPKVMQSIEAARREILARAYLEQVTGQSLRPTDNEISTFYAENPALFSQRRIYNLQEMSIRIPAERFDELQNKLRETGNAQQLVAWLNEQKLPFNVNNAVRPAEQLPMEGLKGFAQMKDGQAMLTRTATGASLVVLAASRSQPLDEAAARPFIEQYLSNQKKAELARTELKHLRGTAEIEYVGEFAQTAPKVAEAAAGQKAADGAPAAATPPEASAPAANPPAVSAPAGEAADPLRSVLEKGAAGLK</sequence>
<feature type="chain" id="PRO_5047146900" evidence="3">
    <location>
        <begin position="21"/>
        <end position="338"/>
    </location>
</feature>
<organism evidence="5 6">
    <name type="scientific">Thauera sinica</name>
    <dbReference type="NCBI Taxonomy" id="2665146"/>
    <lineage>
        <taxon>Bacteria</taxon>
        <taxon>Pseudomonadati</taxon>
        <taxon>Pseudomonadota</taxon>
        <taxon>Betaproteobacteria</taxon>
        <taxon>Rhodocyclales</taxon>
        <taxon>Zoogloeaceae</taxon>
        <taxon>Thauera</taxon>
    </lineage>
</organism>
<dbReference type="InterPro" id="IPR000297">
    <property type="entry name" value="PPIase_PpiC"/>
</dbReference>
<name>A0ABW1ANJ7_9RHOO</name>
<dbReference type="GO" id="GO:0003755">
    <property type="term" value="F:peptidyl-prolyl cis-trans isomerase activity"/>
    <property type="evidence" value="ECO:0007669"/>
    <property type="project" value="UniProtKB-EC"/>
</dbReference>
<dbReference type="PANTHER" id="PTHR47637">
    <property type="entry name" value="CHAPERONE SURA"/>
    <property type="match status" value="1"/>
</dbReference>
<feature type="compositionally biased region" description="Low complexity" evidence="2">
    <location>
        <begin position="288"/>
        <end position="319"/>
    </location>
</feature>
<evidence type="ECO:0000256" key="1">
    <source>
        <dbReference type="ARBA" id="ARBA00022729"/>
    </source>
</evidence>
<feature type="signal peptide" evidence="3">
    <location>
        <begin position="1"/>
        <end position="20"/>
    </location>
</feature>
<keyword evidence="1 3" id="KW-0732">Signal</keyword>
<comment type="caution">
    <text evidence="5">The sequence shown here is derived from an EMBL/GenBank/DDBJ whole genome shotgun (WGS) entry which is preliminary data.</text>
</comment>
<dbReference type="InterPro" id="IPR014274">
    <property type="entry name" value="PPIase_EpsD"/>
</dbReference>
<evidence type="ECO:0000256" key="2">
    <source>
        <dbReference type="SAM" id="MobiDB-lite"/>
    </source>
</evidence>
<dbReference type="NCBIfam" id="TIGR02925">
    <property type="entry name" value="cis_trans_EpsD"/>
    <property type="match status" value="1"/>
</dbReference>
<keyword evidence="6" id="KW-1185">Reference proteome</keyword>
<evidence type="ECO:0000256" key="3">
    <source>
        <dbReference type="SAM" id="SignalP"/>
    </source>
</evidence>
<gene>
    <name evidence="5" type="ORF">ACFPTN_04785</name>
</gene>
<dbReference type="RefSeq" id="WP_096448409.1">
    <property type="nucleotide sequence ID" value="NZ_JBHSOG010000014.1"/>
</dbReference>
<dbReference type="Pfam" id="PF13145">
    <property type="entry name" value="Rotamase_2"/>
    <property type="match status" value="1"/>
</dbReference>
<feature type="region of interest" description="Disordered" evidence="2">
    <location>
        <begin position="288"/>
        <end position="338"/>
    </location>
</feature>
<protein>
    <submittedName>
        <fullName evidence="5">EpsD family peptidyl-prolyl cis-trans isomerase</fullName>
        <ecNumber evidence="5">5.2.1.8</ecNumber>
    </submittedName>
</protein>
<dbReference type="PROSITE" id="PS51257">
    <property type="entry name" value="PROKAR_LIPOPROTEIN"/>
    <property type="match status" value="1"/>
</dbReference>
<feature type="domain" description="PpiC" evidence="4">
    <location>
        <begin position="122"/>
        <end position="238"/>
    </location>
</feature>
<dbReference type="Proteomes" id="UP001595974">
    <property type="component" value="Unassembled WGS sequence"/>
</dbReference>
<dbReference type="InterPro" id="IPR027304">
    <property type="entry name" value="Trigger_fact/SurA_dom_sf"/>
</dbReference>